<evidence type="ECO:0000256" key="5">
    <source>
        <dbReference type="ARBA" id="ARBA00049598"/>
    </source>
</evidence>
<evidence type="ECO:0000256" key="7">
    <source>
        <dbReference type="PROSITE-ProRule" id="PRU00453"/>
    </source>
</evidence>
<accession>A0A0R3WE02</accession>
<evidence type="ECO:0000256" key="3">
    <source>
        <dbReference type="ARBA" id="ARBA00022771"/>
    </source>
</evidence>
<dbReference type="GO" id="GO:0008270">
    <property type="term" value="F:zinc ion binding"/>
    <property type="evidence" value="ECO:0007669"/>
    <property type="project" value="UniProtKB-UniRule"/>
</dbReference>
<gene>
    <name evidence="9" type="ORF">TASK_LOCUS9023</name>
</gene>
<dbReference type="GO" id="GO:0000492">
    <property type="term" value="P:box C/D snoRNP assembly"/>
    <property type="evidence" value="ECO:0007669"/>
    <property type="project" value="TreeGrafter"/>
</dbReference>
<keyword evidence="1" id="KW-0597">Phosphoprotein</keyword>
<dbReference type="STRING" id="60517.A0A0R3WE02"/>
<dbReference type="CDD" id="cd23023">
    <property type="entry name" value="zf-HIT_BCD1"/>
    <property type="match status" value="1"/>
</dbReference>
<dbReference type="PROSITE" id="PS51083">
    <property type="entry name" value="ZF_HIT"/>
    <property type="match status" value="1"/>
</dbReference>
<feature type="domain" description="HIT-type" evidence="8">
    <location>
        <begin position="19"/>
        <end position="53"/>
    </location>
</feature>
<sequence length="291" mass="33181">MECGVANLGDDAESKTRLCSTCLIAEAKYTCPRCTVRTCSLRCCQAHKKSTMCSGKRDVAAFVARKDYSYFAFLSDYRFLESLDRDNENREKKMYEFHNIERKRRKIQSKLLNAVRSLKIDYRLSSSLLTRARLNRTYLTCDKPPTVLWTLELRLLDPSVGVSQGDEEPWRDSVLKPIHVLLHDCSCSSLLSDIWRSKVAELSSVDLEALVAPQLATSSNVCVSTCVTNWVLALGKSIPYFYVECVDKQTKRVSKHEIFAFSTSLLEVLTRDKYVVNEFPTIWVSQTVLLS</sequence>
<evidence type="ECO:0000313" key="9">
    <source>
        <dbReference type="EMBL" id="VDK41532.1"/>
    </source>
</evidence>
<keyword evidence="3 7" id="KW-0863">Zinc-finger</keyword>
<evidence type="ECO:0000313" key="10">
    <source>
        <dbReference type="Proteomes" id="UP000282613"/>
    </source>
</evidence>
<evidence type="ECO:0000256" key="1">
    <source>
        <dbReference type="ARBA" id="ARBA00022553"/>
    </source>
</evidence>
<dbReference type="InterPro" id="IPR051639">
    <property type="entry name" value="BCD1"/>
</dbReference>
<evidence type="ECO:0000256" key="4">
    <source>
        <dbReference type="ARBA" id="ARBA00022833"/>
    </source>
</evidence>
<dbReference type="InterPro" id="IPR007529">
    <property type="entry name" value="Znf_HIT"/>
</dbReference>
<reference evidence="9 10" key="2">
    <citation type="submission" date="2018-11" db="EMBL/GenBank/DDBJ databases">
        <authorList>
            <consortium name="Pathogen Informatics"/>
        </authorList>
    </citation>
    <scope>NUCLEOTIDE SEQUENCE [LARGE SCALE GENOMIC DNA]</scope>
</reference>
<dbReference type="GO" id="GO:0000463">
    <property type="term" value="P:maturation of LSU-rRNA from tricistronic rRNA transcript (SSU-rRNA, 5.8S rRNA, LSU-rRNA)"/>
    <property type="evidence" value="ECO:0007669"/>
    <property type="project" value="TreeGrafter"/>
</dbReference>
<dbReference type="WBParaSite" id="TASK_0000902201-mRNA-1">
    <property type="protein sequence ID" value="TASK_0000902201-mRNA-1"/>
    <property type="gene ID" value="TASK_0000902201"/>
</dbReference>
<dbReference type="PANTHER" id="PTHR13483:SF3">
    <property type="entry name" value="BOX C_D SNORNA PROTEIN 1"/>
    <property type="match status" value="1"/>
</dbReference>
<dbReference type="GO" id="GO:0005634">
    <property type="term" value="C:nucleus"/>
    <property type="evidence" value="ECO:0007669"/>
    <property type="project" value="TreeGrafter"/>
</dbReference>
<evidence type="ECO:0000313" key="11">
    <source>
        <dbReference type="WBParaSite" id="TASK_0000902201-mRNA-1"/>
    </source>
</evidence>
<dbReference type="Pfam" id="PF04438">
    <property type="entry name" value="zf-HIT"/>
    <property type="match status" value="1"/>
</dbReference>
<evidence type="ECO:0000256" key="6">
    <source>
        <dbReference type="ARBA" id="ARBA00049654"/>
    </source>
</evidence>
<proteinExistence type="inferred from homology"/>
<keyword evidence="4" id="KW-0862">Zinc</keyword>
<keyword evidence="10" id="KW-1185">Reference proteome</keyword>
<dbReference type="InterPro" id="IPR057721">
    <property type="entry name" value="BCD1_alpha/beta"/>
</dbReference>
<evidence type="ECO:0000256" key="2">
    <source>
        <dbReference type="ARBA" id="ARBA00022723"/>
    </source>
</evidence>
<comment type="similarity">
    <text evidence="6">Belongs to the BCD1 family.</text>
</comment>
<dbReference type="AlphaFoldDB" id="A0A0R3WE02"/>
<dbReference type="Proteomes" id="UP000282613">
    <property type="component" value="Unassembled WGS sequence"/>
</dbReference>
<dbReference type="EMBL" id="UYRS01018962">
    <property type="protein sequence ID" value="VDK41532.1"/>
    <property type="molecule type" value="Genomic_DNA"/>
</dbReference>
<comment type="function">
    <text evidence="5">Required for box C/D snoRNAs accumulation involved in snoRNA processing, snoRNA transport to the nucleolus and ribosome biogenesis.</text>
</comment>
<keyword evidence="2" id="KW-0479">Metal-binding</keyword>
<dbReference type="GO" id="GO:0070761">
    <property type="term" value="C:pre-snoRNP complex"/>
    <property type="evidence" value="ECO:0007669"/>
    <property type="project" value="TreeGrafter"/>
</dbReference>
<dbReference type="PANTHER" id="PTHR13483">
    <property type="entry name" value="BOX C_D SNORNA PROTEIN 1-RELATED"/>
    <property type="match status" value="1"/>
</dbReference>
<reference evidence="11" key="1">
    <citation type="submission" date="2017-02" db="UniProtKB">
        <authorList>
            <consortium name="WormBaseParasite"/>
        </authorList>
    </citation>
    <scope>IDENTIFICATION</scope>
</reference>
<name>A0A0R3WE02_TAEAS</name>
<dbReference type="SUPFAM" id="SSF144232">
    <property type="entry name" value="HIT/MYND zinc finger-like"/>
    <property type="match status" value="1"/>
</dbReference>
<dbReference type="GO" id="GO:0048254">
    <property type="term" value="P:snoRNA localization"/>
    <property type="evidence" value="ECO:0007669"/>
    <property type="project" value="TreeGrafter"/>
</dbReference>
<dbReference type="OrthoDB" id="272357at2759"/>
<evidence type="ECO:0000259" key="8">
    <source>
        <dbReference type="PROSITE" id="PS51083"/>
    </source>
</evidence>
<protein>
    <submittedName>
        <fullName evidence="11">HIT-type domain-containing protein</fullName>
    </submittedName>
</protein>
<dbReference type="Pfam" id="PF25790">
    <property type="entry name" value="BCD1"/>
    <property type="match status" value="1"/>
</dbReference>
<dbReference type="Gene3D" id="3.30.60.190">
    <property type="match status" value="1"/>
</dbReference>
<organism evidence="11">
    <name type="scientific">Taenia asiatica</name>
    <name type="common">Asian tapeworm</name>
    <dbReference type="NCBI Taxonomy" id="60517"/>
    <lineage>
        <taxon>Eukaryota</taxon>
        <taxon>Metazoa</taxon>
        <taxon>Spiralia</taxon>
        <taxon>Lophotrochozoa</taxon>
        <taxon>Platyhelminthes</taxon>
        <taxon>Cestoda</taxon>
        <taxon>Eucestoda</taxon>
        <taxon>Cyclophyllidea</taxon>
        <taxon>Taeniidae</taxon>
        <taxon>Taenia</taxon>
    </lineage>
</organism>